<reference evidence="2" key="1">
    <citation type="submission" date="2012-05" db="EMBL/GenBank/DDBJ databases">
        <authorList>
            <person name="Krishnakumar V."/>
            <person name="Cheung F."/>
            <person name="Xiao Y."/>
            <person name="Chan A."/>
            <person name="Moskal W.A."/>
            <person name="Town C.D."/>
        </authorList>
    </citation>
    <scope>NUCLEOTIDE SEQUENCE</scope>
</reference>
<evidence type="ECO:0008006" key="3">
    <source>
        <dbReference type="Google" id="ProtNLM"/>
    </source>
</evidence>
<dbReference type="EMBL" id="BT149693">
    <property type="protein sequence ID" value="AFK49487.1"/>
    <property type="molecule type" value="mRNA"/>
</dbReference>
<keyword evidence="1" id="KW-0472">Membrane</keyword>
<accession>I3TAE5</accession>
<evidence type="ECO:0000313" key="2">
    <source>
        <dbReference type="EMBL" id="AFK49487.1"/>
    </source>
</evidence>
<dbReference type="AlphaFoldDB" id="I3TAE5"/>
<sequence length="123" mass="14884">MYLLVLVHLLPWMFHYIVHFPLLLSHVHCCFFLINHNILVLPFPIPCCLSNWFFCIQQHKDHDVLHEHEHKDHFHQMKNYNESNQLVLQFQSIELLVTHLQNPSFQMLVFDHFSSIDHPYLDS</sequence>
<organism evidence="2">
    <name type="scientific">Medicago truncatula</name>
    <name type="common">Barrel medic</name>
    <name type="synonym">Medicago tribuloides</name>
    <dbReference type="NCBI Taxonomy" id="3880"/>
    <lineage>
        <taxon>Eukaryota</taxon>
        <taxon>Viridiplantae</taxon>
        <taxon>Streptophyta</taxon>
        <taxon>Embryophyta</taxon>
        <taxon>Tracheophyta</taxon>
        <taxon>Spermatophyta</taxon>
        <taxon>Magnoliopsida</taxon>
        <taxon>eudicotyledons</taxon>
        <taxon>Gunneridae</taxon>
        <taxon>Pentapetalae</taxon>
        <taxon>rosids</taxon>
        <taxon>fabids</taxon>
        <taxon>Fabales</taxon>
        <taxon>Fabaceae</taxon>
        <taxon>Papilionoideae</taxon>
        <taxon>50 kb inversion clade</taxon>
        <taxon>NPAAA clade</taxon>
        <taxon>Hologalegina</taxon>
        <taxon>IRL clade</taxon>
        <taxon>Trifolieae</taxon>
        <taxon>Medicago</taxon>
    </lineage>
</organism>
<evidence type="ECO:0000256" key="1">
    <source>
        <dbReference type="SAM" id="Phobius"/>
    </source>
</evidence>
<protein>
    <recommendedName>
        <fullName evidence="3">Transmembrane protein</fullName>
    </recommendedName>
</protein>
<proteinExistence type="evidence at transcript level"/>
<keyword evidence="1" id="KW-1133">Transmembrane helix</keyword>
<feature type="transmembrane region" description="Helical" evidence="1">
    <location>
        <begin position="12"/>
        <end position="34"/>
    </location>
</feature>
<keyword evidence="1" id="KW-0812">Transmembrane</keyword>
<name>I3TAE5_MEDTR</name>